<accession>A0A7D5Z625</accession>
<sequence length="602" mass="68309">MRLLHAPSFELCVFTDDQVPPYAILSHTWVDEEITFNDLSRLRRHDAREKRGWDKIQKSCAVAKSLALDFIWIDTCCIDKSSSAELSEAINSMFRWYAEARLCIAFLSDWNAATDTPASTTFRSSRWFTRGWTLQELIAPREVIFYDRHWEAQFTRDSLRELIRDITGIPKDVLEASKDGGLQSRQRLDGISVAQRMSWAANRTTTRPEDASYCLLGIFDINMPLLYGEGATKAFRRLQDEIIKSTDDESLYAWSCPVEIADKRQFWGLLAAPSRRDHKFWGLLADSPAAFGNYNDMIPRRSRYLTRSSNRTVTVSNRGLRLDLFVTPFPKDTSRTIFLAFLDCDMGRERSSSSLSPVIILQRTAWDNNSDMARIRPDILGLSMMNNVVLPDELATLLCTGSGTGSTLQQPELGQIFIPHKCTSARPPGGIVFHPEVHHPLNKLSLSVRSRSPTWQYFIGMKGSAVERSYEINFEQNPIPAVDELKEPKVLGTIEITIEAGANKTKTKSVCLVVGLEPLAENPFGTPALYFVPWCGFEEQDKIARAELERVLDKTSRRGVLVLGNDVVVGTFGLETRYSRLVFTLKLETKEMRDMRGFTWSK</sequence>
<feature type="domain" description="Heterokaryon incompatibility" evidence="1">
    <location>
        <begin position="22"/>
        <end position="114"/>
    </location>
</feature>
<gene>
    <name evidence="3" type="primary">HET-E1_12</name>
    <name evidence="3" type="ORF">G6M90_00g100940</name>
</gene>
<dbReference type="InterPro" id="IPR010730">
    <property type="entry name" value="HET"/>
</dbReference>
<protein>
    <submittedName>
        <fullName evidence="3">Vegetative incompatibility protein HET-E-1</fullName>
    </submittedName>
</protein>
<evidence type="ECO:0000259" key="2">
    <source>
        <dbReference type="Pfam" id="PF26640"/>
    </source>
</evidence>
<keyword evidence="4" id="KW-1185">Reference proteome</keyword>
<dbReference type="PANTHER" id="PTHR10622">
    <property type="entry name" value="HET DOMAIN-CONTAINING PROTEIN"/>
    <property type="match status" value="1"/>
</dbReference>
<dbReference type="GeneID" id="26240676"/>
<organism evidence="3 4">
    <name type="scientific">Metarhizium brunneum</name>
    <dbReference type="NCBI Taxonomy" id="500148"/>
    <lineage>
        <taxon>Eukaryota</taxon>
        <taxon>Fungi</taxon>
        <taxon>Dikarya</taxon>
        <taxon>Ascomycota</taxon>
        <taxon>Pezizomycotina</taxon>
        <taxon>Sordariomycetes</taxon>
        <taxon>Hypocreomycetidae</taxon>
        <taxon>Hypocreales</taxon>
        <taxon>Clavicipitaceae</taxon>
        <taxon>Metarhizium</taxon>
    </lineage>
</organism>
<dbReference type="KEGG" id="mbrn:26240676"/>
<dbReference type="InterPro" id="IPR058525">
    <property type="entry name" value="DUF8212"/>
</dbReference>
<name>A0A7D5Z625_9HYPO</name>
<dbReference type="Pfam" id="PF26640">
    <property type="entry name" value="DUF8212"/>
    <property type="match status" value="1"/>
</dbReference>
<dbReference type="OrthoDB" id="20872at2759"/>
<dbReference type="Pfam" id="PF06985">
    <property type="entry name" value="HET"/>
    <property type="match status" value="1"/>
</dbReference>
<evidence type="ECO:0000259" key="1">
    <source>
        <dbReference type="Pfam" id="PF06985"/>
    </source>
</evidence>
<feature type="domain" description="DUF8212" evidence="2">
    <location>
        <begin position="233"/>
        <end position="329"/>
    </location>
</feature>
<dbReference type="Proteomes" id="UP000510686">
    <property type="component" value="Chromosome 6"/>
</dbReference>
<dbReference type="PANTHER" id="PTHR10622:SF10">
    <property type="entry name" value="HET DOMAIN-CONTAINING PROTEIN"/>
    <property type="match status" value="1"/>
</dbReference>
<dbReference type="AlphaFoldDB" id="A0A7D5Z625"/>
<reference evidence="3 4" key="1">
    <citation type="submission" date="2020-07" db="EMBL/GenBank/DDBJ databases">
        <title>Telomere length de novo assembly of all 7 chromosomes of the fungus, Metarhizium brunneum, using a novel assembly pipeline.</title>
        <authorList>
            <person name="Saud z."/>
            <person name="Kortsinoglou A."/>
            <person name="Kouvelis V.N."/>
            <person name="Butt T.M."/>
        </authorList>
    </citation>
    <scope>NUCLEOTIDE SEQUENCE [LARGE SCALE GENOMIC DNA]</scope>
    <source>
        <strain evidence="3 4">4556</strain>
    </source>
</reference>
<evidence type="ECO:0000313" key="3">
    <source>
        <dbReference type="EMBL" id="QLI73885.1"/>
    </source>
</evidence>
<evidence type="ECO:0000313" key="4">
    <source>
        <dbReference type="Proteomes" id="UP000510686"/>
    </source>
</evidence>
<dbReference type="RefSeq" id="XP_065987761.1">
    <property type="nucleotide sequence ID" value="XM_066131582.1"/>
</dbReference>
<dbReference type="EMBL" id="CP058937">
    <property type="protein sequence ID" value="QLI73885.1"/>
    <property type="molecule type" value="Genomic_DNA"/>
</dbReference>
<proteinExistence type="predicted"/>